<comment type="caution">
    <text evidence="2">The sequence shown here is derived from an EMBL/GenBank/DDBJ whole genome shotgun (WGS) entry which is preliminary data.</text>
</comment>
<gene>
    <name evidence="2" type="ORF">CR205_06070</name>
</gene>
<dbReference type="PANTHER" id="PTHR37305">
    <property type="entry name" value="INTEGRAL MEMBRANE PROTEIN-RELATED"/>
    <property type="match status" value="1"/>
</dbReference>
<dbReference type="PANTHER" id="PTHR37305:SF1">
    <property type="entry name" value="MEMBRANE PROTEIN"/>
    <property type="match status" value="1"/>
</dbReference>
<proteinExistence type="predicted"/>
<keyword evidence="1" id="KW-1133">Transmembrane helix</keyword>
<reference evidence="2 3" key="1">
    <citation type="submission" date="2017-10" db="EMBL/GenBank/DDBJ databases">
        <title>Bacillus sp. nov., a halophilic bacterium isolated from a Yangshapao Lake.</title>
        <authorList>
            <person name="Wang H."/>
        </authorList>
    </citation>
    <scope>NUCLEOTIDE SEQUENCE [LARGE SCALE GENOMIC DNA]</scope>
    <source>
        <strain evidence="2 3">YSP-3</strain>
    </source>
</reference>
<evidence type="ECO:0008006" key="4">
    <source>
        <dbReference type="Google" id="ProtNLM"/>
    </source>
</evidence>
<dbReference type="Pfam" id="PF12679">
    <property type="entry name" value="ABC2_membrane_2"/>
    <property type="match status" value="1"/>
</dbReference>
<protein>
    <recommendedName>
        <fullName evidence="4">ABC transporter permease</fullName>
    </recommendedName>
</protein>
<keyword evidence="1" id="KW-0472">Membrane</keyword>
<feature type="transmembrane region" description="Helical" evidence="1">
    <location>
        <begin position="201"/>
        <end position="224"/>
    </location>
</feature>
<dbReference type="EMBL" id="PDOF01000001">
    <property type="protein sequence ID" value="PYZ98160.1"/>
    <property type="molecule type" value="Genomic_DNA"/>
</dbReference>
<dbReference type="GO" id="GO:0140359">
    <property type="term" value="F:ABC-type transporter activity"/>
    <property type="evidence" value="ECO:0007669"/>
    <property type="project" value="InterPro"/>
</dbReference>
<feature type="transmembrane region" description="Helical" evidence="1">
    <location>
        <begin position="236"/>
        <end position="256"/>
    </location>
</feature>
<keyword evidence="1" id="KW-0812">Transmembrane</keyword>
<feature type="transmembrane region" description="Helical" evidence="1">
    <location>
        <begin position="288"/>
        <end position="309"/>
    </location>
</feature>
<dbReference type="Proteomes" id="UP000248066">
    <property type="component" value="Unassembled WGS sequence"/>
</dbReference>
<sequence>MKQFINLLRNECMKTSKRTGTRVMVVLLLSVVLAGGLITKYLVPHEESSGGWEQQLEEQTAGLQTALAEEEGTEAAARIEEQIALNEYYLQTGTEPLTSSDTWSFFIDNGMVVSLITMFTVIVAAGIVSQEHSSGTIKLLLARPVSRWKVLFSKWAAVIVFAFFMTGLFITATFLTGLALFPDGLAADRSVEMVNGEIRDWSAPLYGLTVYGLQFVEVVIYGTMAFMIGTVFRNQALSVGISLTALFMGTQIVFLLSSYEWAKYILFANTYLIQYLDGAPMIPAMTPAFSAVMLLLYAVIFLGATFTVFSKRDVAD</sequence>
<organism evidence="2 3">
    <name type="scientific">Alteribacter lacisalsi</name>
    <dbReference type="NCBI Taxonomy" id="2045244"/>
    <lineage>
        <taxon>Bacteria</taxon>
        <taxon>Bacillati</taxon>
        <taxon>Bacillota</taxon>
        <taxon>Bacilli</taxon>
        <taxon>Bacillales</taxon>
        <taxon>Bacillaceae</taxon>
        <taxon>Alteribacter</taxon>
    </lineage>
</organism>
<feature type="transmembrane region" description="Helical" evidence="1">
    <location>
        <begin position="155"/>
        <end position="181"/>
    </location>
</feature>
<dbReference type="RefSeq" id="WP_110517952.1">
    <property type="nucleotide sequence ID" value="NZ_PDOF01000001.1"/>
</dbReference>
<dbReference type="GO" id="GO:0005886">
    <property type="term" value="C:plasma membrane"/>
    <property type="evidence" value="ECO:0007669"/>
    <property type="project" value="UniProtKB-SubCell"/>
</dbReference>
<keyword evidence="3" id="KW-1185">Reference proteome</keyword>
<evidence type="ECO:0000313" key="3">
    <source>
        <dbReference type="Proteomes" id="UP000248066"/>
    </source>
</evidence>
<evidence type="ECO:0000256" key="1">
    <source>
        <dbReference type="SAM" id="Phobius"/>
    </source>
</evidence>
<feature type="transmembrane region" description="Helical" evidence="1">
    <location>
        <begin position="105"/>
        <end position="128"/>
    </location>
</feature>
<dbReference type="AlphaFoldDB" id="A0A2W0HDV1"/>
<accession>A0A2W0HDV1</accession>
<feature type="transmembrane region" description="Helical" evidence="1">
    <location>
        <begin position="21"/>
        <end position="43"/>
    </location>
</feature>
<name>A0A2W0HDV1_9BACI</name>
<evidence type="ECO:0000313" key="2">
    <source>
        <dbReference type="EMBL" id="PYZ98160.1"/>
    </source>
</evidence>
<dbReference type="OrthoDB" id="8613028at2"/>